<proteinExistence type="predicted"/>
<dbReference type="Proteomes" id="UP001208853">
    <property type="component" value="Unassembled WGS sequence"/>
</dbReference>
<evidence type="ECO:0000256" key="1">
    <source>
        <dbReference type="SAM" id="MobiDB-lite"/>
    </source>
</evidence>
<reference evidence="2" key="1">
    <citation type="submission" date="2022-10" db="EMBL/GenBank/DDBJ databases">
        <title>Comparative genomic study of S. anginosus.</title>
        <authorList>
            <person name="Prasad A."/>
            <person name="Ene A."/>
            <person name="Jablonska S."/>
            <person name="Du J."/>
            <person name="Wolfe A.J."/>
            <person name="Putonti C."/>
        </authorList>
    </citation>
    <scope>NUCLEOTIDE SEQUENCE</scope>
    <source>
        <strain evidence="2">UMB6888</strain>
    </source>
</reference>
<protein>
    <recommendedName>
        <fullName evidence="4">EF-hand domain-containing protein</fullName>
    </recommendedName>
</protein>
<dbReference type="AlphaFoldDB" id="A0AAW5TLY3"/>
<evidence type="ECO:0000313" key="3">
    <source>
        <dbReference type="Proteomes" id="UP001208853"/>
    </source>
</evidence>
<organism evidence="2 3">
    <name type="scientific">Streptococcus anginosus</name>
    <dbReference type="NCBI Taxonomy" id="1328"/>
    <lineage>
        <taxon>Bacteria</taxon>
        <taxon>Bacillati</taxon>
        <taxon>Bacillota</taxon>
        <taxon>Bacilli</taxon>
        <taxon>Lactobacillales</taxon>
        <taxon>Streptococcaceae</taxon>
        <taxon>Streptococcus</taxon>
        <taxon>Streptococcus anginosus group</taxon>
    </lineage>
</organism>
<feature type="region of interest" description="Disordered" evidence="1">
    <location>
        <begin position="1"/>
        <end position="20"/>
    </location>
</feature>
<comment type="caution">
    <text evidence="2">The sequence shown here is derived from an EMBL/GenBank/DDBJ whole genome shotgun (WGS) entry which is preliminary data.</text>
</comment>
<name>A0AAW5TLY3_STRAP</name>
<feature type="compositionally biased region" description="Basic and acidic residues" evidence="1">
    <location>
        <begin position="1"/>
        <end position="15"/>
    </location>
</feature>
<accession>A0AAW5TLY3</accession>
<gene>
    <name evidence="2" type="ORF">OJ930_11575</name>
</gene>
<feature type="non-terminal residue" evidence="2">
    <location>
        <position position="1"/>
    </location>
</feature>
<evidence type="ECO:0000313" key="2">
    <source>
        <dbReference type="EMBL" id="MCW1073609.1"/>
    </source>
</evidence>
<dbReference type="EMBL" id="JAPAIK010000367">
    <property type="protein sequence ID" value="MCW1073609.1"/>
    <property type="molecule type" value="Genomic_DNA"/>
</dbReference>
<evidence type="ECO:0008006" key="4">
    <source>
        <dbReference type="Google" id="ProtNLM"/>
    </source>
</evidence>
<sequence length="84" mass="9208">PAPEEHPESAGDRSAVRGHHQQATIHILTGFANRRGHACAYMFLRFDADASGFLSRPPLREFTRVAFGNLGAGQALKEPETAFF</sequence>